<dbReference type="RefSeq" id="WP_184342797.1">
    <property type="nucleotide sequence ID" value="NZ_JACHIG010000011.1"/>
</dbReference>
<dbReference type="Pfam" id="PF07394">
    <property type="entry name" value="DUF1501"/>
    <property type="match status" value="1"/>
</dbReference>
<dbReference type="InterPro" id="IPR017850">
    <property type="entry name" value="Alkaline_phosphatase_core_sf"/>
</dbReference>
<feature type="chain" id="PRO_5031416638" description="DUF1501 domain-containing protein" evidence="1">
    <location>
        <begin position="34"/>
        <end position="469"/>
    </location>
</feature>
<dbReference type="InterPro" id="IPR006311">
    <property type="entry name" value="TAT_signal"/>
</dbReference>
<feature type="signal peptide" evidence="1">
    <location>
        <begin position="1"/>
        <end position="33"/>
    </location>
</feature>
<dbReference type="InterPro" id="IPR010869">
    <property type="entry name" value="DUF1501"/>
</dbReference>
<sequence length="469" mass="51103">MNRSLTRREYLMRATGGFAGLALADLLAADAMAASPLAEKRPHFPAKAKHCVFLFMNGGPSQVDTFDPKPALKKYHGMPYTGDAKVGSNGRAVGHLMQSPFEFKKHGQSGLEISSLFPHVAMHADDLCVIRSMHADTAAHASGCLQMNTGSIFIGKPSLGSWLNYGLGSANQDLPGFVVMTDPRGGPIGSASNWTAGYMPAAYQGTLFRSGGPPLLDLATPEGTSERTQRRSLDLLKSLNETHLMRHPEETELMARIESYELAYRMQTEAMSVVDLENEDAATREMYGLNDKRTADFGRKCLITRKLIEKGVRFIQLYSGGGHIEDTWDGHNDCITNHTLHAGETDQPIAALIADLKRTGLWDETLLVWGGEFGRTPTSEGVGKPGRDHDWHGFSMWLAGAGVKGGQAIGATDELGFKAVEERCHVSDLHATILHLMGIDHSRLSYLHQGLAQRLTGVEDRRVIAKALA</sequence>
<dbReference type="PROSITE" id="PS51318">
    <property type="entry name" value="TAT"/>
    <property type="match status" value="1"/>
</dbReference>
<dbReference type="PANTHER" id="PTHR43737">
    <property type="entry name" value="BLL7424 PROTEIN"/>
    <property type="match status" value="1"/>
</dbReference>
<organism evidence="2 3">
    <name type="scientific">Prosthecobacter vanneervenii</name>
    <dbReference type="NCBI Taxonomy" id="48466"/>
    <lineage>
        <taxon>Bacteria</taxon>
        <taxon>Pseudomonadati</taxon>
        <taxon>Verrucomicrobiota</taxon>
        <taxon>Verrucomicrobiia</taxon>
        <taxon>Verrucomicrobiales</taxon>
        <taxon>Verrucomicrobiaceae</taxon>
        <taxon>Prosthecobacter</taxon>
    </lineage>
</organism>
<dbReference type="PANTHER" id="PTHR43737:SF1">
    <property type="entry name" value="DUF1501 DOMAIN-CONTAINING PROTEIN"/>
    <property type="match status" value="1"/>
</dbReference>
<evidence type="ECO:0000313" key="3">
    <source>
        <dbReference type="Proteomes" id="UP000590740"/>
    </source>
</evidence>
<evidence type="ECO:0000313" key="2">
    <source>
        <dbReference type="EMBL" id="MBB5034717.1"/>
    </source>
</evidence>
<evidence type="ECO:0000256" key="1">
    <source>
        <dbReference type="SAM" id="SignalP"/>
    </source>
</evidence>
<proteinExistence type="predicted"/>
<dbReference type="Proteomes" id="UP000590740">
    <property type="component" value="Unassembled WGS sequence"/>
</dbReference>
<name>A0A7W7YEI6_9BACT</name>
<keyword evidence="3" id="KW-1185">Reference proteome</keyword>
<protein>
    <recommendedName>
        <fullName evidence="4">DUF1501 domain-containing protein</fullName>
    </recommendedName>
</protein>
<dbReference type="AlphaFoldDB" id="A0A7W7YEI6"/>
<keyword evidence="1" id="KW-0732">Signal</keyword>
<evidence type="ECO:0008006" key="4">
    <source>
        <dbReference type="Google" id="ProtNLM"/>
    </source>
</evidence>
<dbReference type="EMBL" id="JACHIG010000011">
    <property type="protein sequence ID" value="MBB5034717.1"/>
    <property type="molecule type" value="Genomic_DNA"/>
</dbReference>
<comment type="caution">
    <text evidence="2">The sequence shown here is derived from an EMBL/GenBank/DDBJ whole genome shotgun (WGS) entry which is preliminary data.</text>
</comment>
<accession>A0A7W7YEI6</accession>
<dbReference type="SUPFAM" id="SSF53649">
    <property type="entry name" value="Alkaline phosphatase-like"/>
    <property type="match status" value="1"/>
</dbReference>
<gene>
    <name evidence="2" type="ORF">HNQ65_004325</name>
</gene>
<reference evidence="2 3" key="1">
    <citation type="submission" date="2020-08" db="EMBL/GenBank/DDBJ databases">
        <title>Genomic Encyclopedia of Type Strains, Phase IV (KMG-IV): sequencing the most valuable type-strain genomes for metagenomic binning, comparative biology and taxonomic classification.</title>
        <authorList>
            <person name="Goeker M."/>
        </authorList>
    </citation>
    <scope>NUCLEOTIDE SEQUENCE [LARGE SCALE GENOMIC DNA]</scope>
    <source>
        <strain evidence="2 3">DSM 12252</strain>
    </source>
</reference>